<dbReference type="CDD" id="cd04301">
    <property type="entry name" value="NAT_SF"/>
    <property type="match status" value="1"/>
</dbReference>
<protein>
    <submittedName>
        <fullName evidence="2">GNAT family N-acetyltransferase</fullName>
    </submittedName>
</protein>
<dbReference type="InterPro" id="IPR016181">
    <property type="entry name" value="Acyl_CoA_acyltransferase"/>
</dbReference>
<keyword evidence="3" id="KW-1185">Reference proteome</keyword>
<keyword evidence="2" id="KW-0808">Transferase</keyword>
<dbReference type="PROSITE" id="PS51186">
    <property type="entry name" value="GNAT"/>
    <property type="match status" value="1"/>
</dbReference>
<dbReference type="InterPro" id="IPR000182">
    <property type="entry name" value="GNAT_dom"/>
</dbReference>
<proteinExistence type="predicted"/>
<organism evidence="2 3">
    <name type="scientific">Paenibacillus dendrobii</name>
    <dbReference type="NCBI Taxonomy" id="2691084"/>
    <lineage>
        <taxon>Bacteria</taxon>
        <taxon>Bacillati</taxon>
        <taxon>Bacillota</taxon>
        <taxon>Bacilli</taxon>
        <taxon>Bacillales</taxon>
        <taxon>Paenibacillaceae</taxon>
        <taxon>Paenibacillus</taxon>
    </lineage>
</organism>
<dbReference type="AlphaFoldDB" id="A0A7X3LH43"/>
<evidence type="ECO:0000313" key="3">
    <source>
        <dbReference type="Proteomes" id="UP000460318"/>
    </source>
</evidence>
<dbReference type="EMBL" id="WUBI01000001">
    <property type="protein sequence ID" value="MWV42814.1"/>
    <property type="molecule type" value="Genomic_DNA"/>
</dbReference>
<dbReference type="Pfam" id="PF00583">
    <property type="entry name" value="Acetyltransf_1"/>
    <property type="match status" value="1"/>
</dbReference>
<sequence length="268" mass="30626">MYRKLSSTELDSLLCTINRDQHFLYYSYLTCRRPNTAHYGQFTESGELFGVLAYLRGLPFHAFSVYSLHESFDLQSMMAFMKEELQLPDGAVGSFILNEEEMDVFSRQIEISGSPKKLLLMKHVHQEALPSRDERVIRLQPSSYGLIETKMAELQTMAFTKEELNHPFYGVMNHDELIAVGGYHIFSENYVELGNIGTDAAWRRNGYGKSVCTELTRSGREVTPHVYLNVLEGNVGAIQLYQSIGYEPICTQYIVEFVIGSGPREYQI</sequence>
<accession>A0A7X3LH43</accession>
<dbReference type="GO" id="GO:0016747">
    <property type="term" value="F:acyltransferase activity, transferring groups other than amino-acyl groups"/>
    <property type="evidence" value="ECO:0007669"/>
    <property type="project" value="InterPro"/>
</dbReference>
<reference evidence="2 3" key="1">
    <citation type="submission" date="2019-12" db="EMBL/GenBank/DDBJ databases">
        <title>Paenibacillus sp. nov., an endophytic bacterium isolated from the stem of Dendrobium.</title>
        <authorList>
            <person name="Zhao R."/>
        </authorList>
    </citation>
    <scope>NUCLEOTIDE SEQUENCE [LARGE SCALE GENOMIC DNA]</scope>
    <source>
        <strain evidence="2 3">HJL G12</strain>
    </source>
</reference>
<dbReference type="Gene3D" id="3.40.630.30">
    <property type="match status" value="1"/>
</dbReference>
<gene>
    <name evidence="2" type="ORF">GRF59_04165</name>
</gene>
<dbReference type="RefSeq" id="WP_160496384.1">
    <property type="nucleotide sequence ID" value="NZ_WUBI01000001.1"/>
</dbReference>
<dbReference type="Proteomes" id="UP000460318">
    <property type="component" value="Unassembled WGS sequence"/>
</dbReference>
<name>A0A7X3LH43_9BACL</name>
<feature type="domain" description="N-acetyltransferase" evidence="1">
    <location>
        <begin position="109"/>
        <end position="268"/>
    </location>
</feature>
<evidence type="ECO:0000259" key="1">
    <source>
        <dbReference type="PROSITE" id="PS51186"/>
    </source>
</evidence>
<evidence type="ECO:0000313" key="2">
    <source>
        <dbReference type="EMBL" id="MWV42814.1"/>
    </source>
</evidence>
<dbReference type="SUPFAM" id="SSF55729">
    <property type="entry name" value="Acyl-CoA N-acyltransferases (Nat)"/>
    <property type="match status" value="1"/>
</dbReference>
<comment type="caution">
    <text evidence="2">The sequence shown here is derived from an EMBL/GenBank/DDBJ whole genome shotgun (WGS) entry which is preliminary data.</text>
</comment>